<name>A0ACC2JWN6_9PEZI</name>
<organism evidence="1 2">
    <name type="scientific">Lasiodiplodia mahajangana</name>
    <dbReference type="NCBI Taxonomy" id="1108764"/>
    <lineage>
        <taxon>Eukaryota</taxon>
        <taxon>Fungi</taxon>
        <taxon>Dikarya</taxon>
        <taxon>Ascomycota</taxon>
        <taxon>Pezizomycotina</taxon>
        <taxon>Dothideomycetes</taxon>
        <taxon>Dothideomycetes incertae sedis</taxon>
        <taxon>Botryosphaeriales</taxon>
        <taxon>Botryosphaeriaceae</taxon>
        <taxon>Lasiodiplodia</taxon>
    </lineage>
</organism>
<comment type="caution">
    <text evidence="1">The sequence shown here is derived from an EMBL/GenBank/DDBJ whole genome shotgun (WGS) entry which is preliminary data.</text>
</comment>
<reference evidence="1" key="1">
    <citation type="submission" date="2022-12" db="EMBL/GenBank/DDBJ databases">
        <title>Genome Sequence of Lasiodiplodia mahajangana.</title>
        <authorList>
            <person name="Buettner E."/>
        </authorList>
    </citation>
    <scope>NUCLEOTIDE SEQUENCE</scope>
    <source>
        <strain evidence="1">VT137</strain>
    </source>
</reference>
<protein>
    <submittedName>
        <fullName evidence="1">Uncharacterized protein</fullName>
    </submittedName>
</protein>
<keyword evidence="2" id="KW-1185">Reference proteome</keyword>
<accession>A0ACC2JWN6</accession>
<evidence type="ECO:0000313" key="1">
    <source>
        <dbReference type="EMBL" id="KAJ8131930.1"/>
    </source>
</evidence>
<proteinExistence type="predicted"/>
<evidence type="ECO:0000313" key="2">
    <source>
        <dbReference type="Proteomes" id="UP001153332"/>
    </source>
</evidence>
<gene>
    <name evidence="1" type="ORF">O1611_g1694</name>
</gene>
<dbReference type="EMBL" id="JAPUUL010000205">
    <property type="protein sequence ID" value="KAJ8131930.1"/>
    <property type="molecule type" value="Genomic_DNA"/>
</dbReference>
<dbReference type="Proteomes" id="UP001153332">
    <property type="component" value="Unassembled WGS sequence"/>
</dbReference>
<sequence length="593" mass="65452">MISGQSALTPGNRGGPRQTQVTVVRNYQACIPLTRILGEGDIVLLLTPVVTPYEQNGSDPFEPFGRALAARHPWIRHVPYTARNGITETHVGFIKRAKAVIFVISGPPSAGQSSQVEIAEISRGVGVEKPHIIVACGNIRDLGPMEASFPTVVQLSGYSSSDLRTAAAVLFGESAGASTGGVKVQELIMPPEHWPPEEWDARDVTPVLELWNHCLPDKFHLDRFPLQNLLQRDGYAMHFIVRLPETREIIGFCATYTTFVDKAGERLIGSLAMIIVKSPYRRRGVGKSLYDHAVRQLKRIRGVDRLRLGSTYPRLLSGIPAGFSSEEWFQRRGWAMDRLGPGRGQYICDWLLKIEDWPNGGFQTVPPGLVFRQATFDDFEPVSDFIERETTRNDYTGWYDQYMNVAHDGRLGDIILGLDRSRIVAAALVYTPHDGSPLALDLPWARTIGIDVGGVTCICIADENGAMTSSKDTIMIRLLDACITVLRDQGMQRIYLDAIKGGDDGFQSMAPTHKVLSPLHITTESAGLRSHVTPHLGNLLALLGLGLERGFRGGEILREYPEDFPFVEANEIEITSPTPVLLDADGYMTGDLR</sequence>